<reference evidence="9 10" key="1">
    <citation type="submission" date="2016-10" db="EMBL/GenBank/DDBJ databases">
        <authorList>
            <person name="de Groot N.N."/>
        </authorList>
    </citation>
    <scope>NUCLEOTIDE SEQUENCE [LARGE SCALE GENOMIC DNA]</scope>
    <source>
        <strain evidence="9 10">DSM 797</strain>
    </source>
</reference>
<dbReference type="Proteomes" id="UP000199068">
    <property type="component" value="Unassembled WGS sequence"/>
</dbReference>
<organism evidence="9 10">
    <name type="scientific">Romboutsia lituseburensis DSM 797</name>
    <dbReference type="NCBI Taxonomy" id="1121325"/>
    <lineage>
        <taxon>Bacteria</taxon>
        <taxon>Bacillati</taxon>
        <taxon>Bacillota</taxon>
        <taxon>Clostridia</taxon>
        <taxon>Peptostreptococcales</taxon>
        <taxon>Peptostreptococcaceae</taxon>
        <taxon>Romboutsia</taxon>
    </lineage>
</organism>
<evidence type="ECO:0000313" key="10">
    <source>
        <dbReference type="Proteomes" id="UP000199068"/>
    </source>
</evidence>
<dbReference type="PANTHER" id="PTHR43808:SF31">
    <property type="entry name" value="N-ACETYL-L-CITRULLINE DEACETYLASE"/>
    <property type="match status" value="1"/>
</dbReference>
<evidence type="ECO:0000256" key="5">
    <source>
        <dbReference type="ARBA" id="ARBA00022801"/>
    </source>
</evidence>
<dbReference type="SUPFAM" id="SSF55031">
    <property type="entry name" value="Bacterial exopeptidase dimerisation domain"/>
    <property type="match status" value="1"/>
</dbReference>
<evidence type="ECO:0000256" key="8">
    <source>
        <dbReference type="ARBA" id="ARBA00023049"/>
    </source>
</evidence>
<keyword evidence="4" id="KW-0479">Metal-binding</keyword>
<evidence type="ECO:0000256" key="1">
    <source>
        <dbReference type="ARBA" id="ARBA00001947"/>
    </source>
</evidence>
<dbReference type="PROSITE" id="PS00758">
    <property type="entry name" value="ARGE_DAPE_CPG2_1"/>
    <property type="match status" value="1"/>
</dbReference>
<dbReference type="SUPFAM" id="SSF53187">
    <property type="entry name" value="Zn-dependent exopeptidases"/>
    <property type="match status" value="1"/>
</dbReference>
<dbReference type="AlphaFoldDB" id="A0A1G9MIK5"/>
<keyword evidence="10" id="KW-1185">Reference proteome</keyword>
<dbReference type="InterPro" id="IPR036264">
    <property type="entry name" value="Bact_exopeptidase_dim_dom"/>
</dbReference>
<dbReference type="InterPro" id="IPR050072">
    <property type="entry name" value="Peptidase_M20A"/>
</dbReference>
<dbReference type="NCBIfam" id="TIGR01887">
    <property type="entry name" value="dipeptidaselike"/>
    <property type="match status" value="1"/>
</dbReference>
<evidence type="ECO:0000256" key="6">
    <source>
        <dbReference type="ARBA" id="ARBA00022833"/>
    </source>
</evidence>
<dbReference type="GO" id="GO:0006526">
    <property type="term" value="P:L-arginine biosynthetic process"/>
    <property type="evidence" value="ECO:0007669"/>
    <property type="project" value="TreeGrafter"/>
</dbReference>
<dbReference type="GO" id="GO:0008270">
    <property type="term" value="F:zinc ion binding"/>
    <property type="evidence" value="ECO:0007669"/>
    <property type="project" value="InterPro"/>
</dbReference>
<evidence type="ECO:0000313" key="9">
    <source>
        <dbReference type="EMBL" id="SDL73485.1"/>
    </source>
</evidence>
<name>A0A1G9MIK5_9FIRM</name>
<dbReference type="GO" id="GO:0008237">
    <property type="term" value="F:metallopeptidase activity"/>
    <property type="evidence" value="ECO:0007669"/>
    <property type="project" value="UniProtKB-KW"/>
</dbReference>
<dbReference type="GO" id="GO:0016805">
    <property type="term" value="F:dipeptidase activity"/>
    <property type="evidence" value="ECO:0007669"/>
    <property type="project" value="UniProtKB-KW"/>
</dbReference>
<dbReference type="PANTHER" id="PTHR43808">
    <property type="entry name" value="ACETYLORNITHINE DEACETYLASE"/>
    <property type="match status" value="1"/>
</dbReference>
<keyword evidence="5" id="KW-0378">Hydrolase</keyword>
<keyword evidence="6" id="KW-0862">Zinc</keyword>
<keyword evidence="8" id="KW-0482">Metalloprotease</keyword>
<dbReference type="InterPro" id="IPR010964">
    <property type="entry name" value="M20A_pepV-rel"/>
</dbReference>
<evidence type="ECO:0000256" key="7">
    <source>
        <dbReference type="ARBA" id="ARBA00022997"/>
    </source>
</evidence>
<dbReference type="Gene3D" id="3.30.70.360">
    <property type="match status" value="2"/>
</dbReference>
<dbReference type="InterPro" id="IPR002933">
    <property type="entry name" value="Peptidase_M20"/>
</dbReference>
<dbReference type="Pfam" id="PF01546">
    <property type="entry name" value="Peptidase_M20"/>
    <property type="match status" value="1"/>
</dbReference>
<dbReference type="RefSeq" id="WP_092724920.1">
    <property type="nucleotide sequence ID" value="NZ_FNGW01000003.1"/>
</dbReference>
<evidence type="ECO:0000256" key="4">
    <source>
        <dbReference type="ARBA" id="ARBA00022723"/>
    </source>
</evidence>
<protein>
    <submittedName>
        <fullName evidence="9">Dipeptidase, putative</fullName>
    </submittedName>
</protein>
<dbReference type="CDD" id="cd03888">
    <property type="entry name" value="M20_PepV"/>
    <property type="match status" value="1"/>
</dbReference>
<dbReference type="GO" id="GO:0008777">
    <property type="term" value="F:acetylornithine deacetylase activity"/>
    <property type="evidence" value="ECO:0007669"/>
    <property type="project" value="TreeGrafter"/>
</dbReference>
<dbReference type="Gene3D" id="3.40.630.10">
    <property type="entry name" value="Zn peptidases"/>
    <property type="match status" value="1"/>
</dbReference>
<comment type="similarity">
    <text evidence="2">Belongs to the peptidase M20A family.</text>
</comment>
<dbReference type="STRING" id="1121325.SAMN04515677_103220"/>
<sequence length="447" mass="49788">MKKQIKEKIQQLKPEMISSIVDCVKIPSVISDATENCPFGENIDKALRYTLELCKSLGFKTVYKDGYYGYAEIGEGEELIGILGHLDVVPEGELESWEFPPYEGVIDGDKLCGRGTQDDKGPTIGAIYAVKALMDLGVEFNKRVRFIFGTDEENLWRCINKYSENKEEIPNYGFTPDSKFPMINAEKGLLQVFLNAPGNSDIELELGNAFNSVPDKAVYKGKYIEELEKELSKLKFEYTREEDKICVLGKGVHSAVSDSGINAISRLAIALNNIGVNSNAIKFIAEVIGEDANANNIIENCQDEVSGKLTFNIGKLSINKDKESIGVDVRIPVTYDKEEFVKQLVEKAKEYGLTYEEFDFLKAIYVPEDNFLVKTLRKVFEEETGLDGAPHSSGGATYARALDNCVAFGSVFPGKPKTEHQANEYISIEDLTKAVEIYALSVYELLK</sequence>
<proteinExistence type="inferred from homology"/>
<evidence type="ECO:0000256" key="2">
    <source>
        <dbReference type="ARBA" id="ARBA00006247"/>
    </source>
</evidence>
<gene>
    <name evidence="9" type="ORF">SAMN04515677_103220</name>
</gene>
<evidence type="ECO:0000256" key="3">
    <source>
        <dbReference type="ARBA" id="ARBA00022670"/>
    </source>
</evidence>
<dbReference type="InterPro" id="IPR001261">
    <property type="entry name" value="ArgE/DapE_CS"/>
</dbReference>
<comment type="cofactor">
    <cofactor evidence="1">
        <name>Zn(2+)</name>
        <dbReference type="ChEBI" id="CHEBI:29105"/>
    </cofactor>
</comment>
<dbReference type="GO" id="GO:0006508">
    <property type="term" value="P:proteolysis"/>
    <property type="evidence" value="ECO:0007669"/>
    <property type="project" value="UniProtKB-KW"/>
</dbReference>
<accession>A0A1G9MIK5</accession>
<keyword evidence="7" id="KW-0224">Dipeptidase</keyword>
<keyword evidence="3" id="KW-0645">Protease</keyword>
<dbReference type="NCBIfam" id="NF005542">
    <property type="entry name" value="PRK07205.1"/>
    <property type="match status" value="1"/>
</dbReference>
<dbReference type="EMBL" id="FNGW01000003">
    <property type="protein sequence ID" value="SDL73485.1"/>
    <property type="molecule type" value="Genomic_DNA"/>
</dbReference>